<sequence length="75" mass="8505">MLSKWERTAMFDNCKPKDVIQLLSSVIFLGLASYIAFFLEVPNGVPRQDLYMIAALTGSYGIWKLWKSISGCRSK</sequence>
<organism evidence="2 3">
    <name type="scientific">Prosthecochloris marina</name>
    <dbReference type="NCBI Taxonomy" id="2017681"/>
    <lineage>
        <taxon>Bacteria</taxon>
        <taxon>Pseudomonadati</taxon>
        <taxon>Chlorobiota</taxon>
        <taxon>Chlorobiia</taxon>
        <taxon>Chlorobiales</taxon>
        <taxon>Chlorobiaceae</taxon>
        <taxon>Prosthecochloris</taxon>
    </lineage>
</organism>
<evidence type="ECO:0000256" key="1">
    <source>
        <dbReference type="SAM" id="Phobius"/>
    </source>
</evidence>
<dbReference type="Proteomes" id="UP000246278">
    <property type="component" value="Unassembled WGS sequence"/>
</dbReference>
<name>A0A317T636_9CHLB</name>
<feature type="transmembrane region" description="Helical" evidence="1">
    <location>
        <begin position="50"/>
        <end position="66"/>
    </location>
</feature>
<evidence type="ECO:0000313" key="2">
    <source>
        <dbReference type="EMBL" id="PWW82199.1"/>
    </source>
</evidence>
<proteinExistence type="predicted"/>
<keyword evidence="1" id="KW-1133">Transmembrane helix</keyword>
<feature type="transmembrane region" description="Helical" evidence="1">
    <location>
        <begin position="20"/>
        <end position="38"/>
    </location>
</feature>
<comment type="caution">
    <text evidence="2">The sequence shown here is derived from an EMBL/GenBank/DDBJ whole genome shotgun (WGS) entry which is preliminary data.</text>
</comment>
<keyword evidence="1" id="KW-0472">Membrane</keyword>
<protein>
    <submittedName>
        <fullName evidence="2">Uncharacterized protein</fullName>
    </submittedName>
</protein>
<dbReference type="EMBL" id="PDNZ01000004">
    <property type="protein sequence ID" value="PWW82199.1"/>
    <property type="molecule type" value="Genomic_DNA"/>
</dbReference>
<keyword evidence="3" id="KW-1185">Reference proteome</keyword>
<dbReference type="OrthoDB" id="598174at2"/>
<keyword evidence="1" id="KW-0812">Transmembrane</keyword>
<evidence type="ECO:0000313" key="3">
    <source>
        <dbReference type="Proteomes" id="UP000246278"/>
    </source>
</evidence>
<accession>A0A317T636</accession>
<gene>
    <name evidence="2" type="ORF">CR164_07675</name>
</gene>
<dbReference type="AlphaFoldDB" id="A0A317T636"/>
<reference evidence="3" key="1">
    <citation type="submission" date="2017-10" db="EMBL/GenBank/DDBJ databases">
        <authorList>
            <person name="Gaisin V.A."/>
            <person name="Rysina M.S."/>
            <person name="Grouzdev D.S."/>
        </authorList>
    </citation>
    <scope>NUCLEOTIDE SEQUENCE [LARGE SCALE GENOMIC DNA]</scope>
    <source>
        <strain evidence="3">V1</strain>
    </source>
</reference>